<dbReference type="KEGG" id="pti:PHATR_46709"/>
<dbReference type="GeneID" id="7204619"/>
<dbReference type="InParanoid" id="B5Y3J3"/>
<accession>B5Y3J3</accession>
<evidence type="ECO:0000313" key="3">
    <source>
        <dbReference type="Proteomes" id="UP000000759"/>
    </source>
</evidence>
<feature type="compositionally biased region" description="Basic and acidic residues" evidence="1">
    <location>
        <begin position="930"/>
        <end position="948"/>
    </location>
</feature>
<reference evidence="2 3" key="1">
    <citation type="journal article" date="2008" name="Nature">
        <title>The Phaeodactylum genome reveals the evolutionary history of diatom genomes.</title>
        <authorList>
            <person name="Bowler C."/>
            <person name="Allen A.E."/>
            <person name="Badger J.H."/>
            <person name="Grimwood J."/>
            <person name="Jabbari K."/>
            <person name="Kuo A."/>
            <person name="Maheswari U."/>
            <person name="Martens C."/>
            <person name="Maumus F."/>
            <person name="Otillar R.P."/>
            <person name="Rayko E."/>
            <person name="Salamov A."/>
            <person name="Vandepoele K."/>
            <person name="Beszteri B."/>
            <person name="Gruber A."/>
            <person name="Heijde M."/>
            <person name="Katinka M."/>
            <person name="Mock T."/>
            <person name="Valentin K."/>
            <person name="Verret F."/>
            <person name="Berges J.A."/>
            <person name="Brownlee C."/>
            <person name="Cadoret J.P."/>
            <person name="Chiovitti A."/>
            <person name="Choi C.J."/>
            <person name="Coesel S."/>
            <person name="De Martino A."/>
            <person name="Detter J.C."/>
            <person name="Durkin C."/>
            <person name="Falciatore A."/>
            <person name="Fournet J."/>
            <person name="Haruta M."/>
            <person name="Huysman M.J."/>
            <person name="Jenkins B.D."/>
            <person name="Jiroutova K."/>
            <person name="Jorgensen R.E."/>
            <person name="Joubert Y."/>
            <person name="Kaplan A."/>
            <person name="Kroger N."/>
            <person name="Kroth P.G."/>
            <person name="La Roche J."/>
            <person name="Lindquist E."/>
            <person name="Lommer M."/>
            <person name="Martin-Jezequel V."/>
            <person name="Lopez P.J."/>
            <person name="Lucas S."/>
            <person name="Mangogna M."/>
            <person name="McGinnis K."/>
            <person name="Medlin L.K."/>
            <person name="Montsant A."/>
            <person name="Oudot-Le Secq M.P."/>
            <person name="Napoli C."/>
            <person name="Obornik M."/>
            <person name="Parker M.S."/>
            <person name="Petit J.L."/>
            <person name="Porcel B.M."/>
            <person name="Poulsen N."/>
            <person name="Robison M."/>
            <person name="Rychlewski L."/>
            <person name="Rynearson T.A."/>
            <person name="Schmutz J."/>
            <person name="Shapiro H."/>
            <person name="Siaut M."/>
            <person name="Stanley M."/>
            <person name="Sussman M.R."/>
            <person name="Taylor A.R."/>
            <person name="Vardi A."/>
            <person name="von Dassow P."/>
            <person name="Vyverman W."/>
            <person name="Willis A."/>
            <person name="Wyrwicz L.S."/>
            <person name="Rokhsar D.S."/>
            <person name="Weissenbach J."/>
            <person name="Armbrust E.V."/>
            <person name="Green B.R."/>
            <person name="Van de Peer Y."/>
            <person name="Grigoriev I.V."/>
        </authorList>
    </citation>
    <scope>NUCLEOTIDE SEQUENCE [LARGE SCALE GENOMIC DNA]</scope>
    <source>
        <strain evidence="2 3">CCAP 1055/1</strain>
    </source>
</reference>
<feature type="region of interest" description="Disordered" evidence="1">
    <location>
        <begin position="532"/>
        <end position="554"/>
    </location>
</feature>
<feature type="compositionally biased region" description="Polar residues" evidence="1">
    <location>
        <begin position="825"/>
        <end position="838"/>
    </location>
</feature>
<dbReference type="PaxDb" id="2850-Phatr46709"/>
<protein>
    <submittedName>
        <fullName evidence="2">Uncharacterized protein</fullName>
    </submittedName>
</protein>
<feature type="region of interest" description="Disordered" evidence="1">
    <location>
        <begin position="872"/>
        <end position="948"/>
    </location>
</feature>
<evidence type="ECO:0000256" key="1">
    <source>
        <dbReference type="SAM" id="MobiDB-lite"/>
    </source>
</evidence>
<dbReference type="HOGENOM" id="CLU_310470_0_0_1"/>
<feature type="compositionally biased region" description="Polar residues" evidence="1">
    <location>
        <begin position="353"/>
        <end position="363"/>
    </location>
</feature>
<dbReference type="EMBL" id="CP001141">
    <property type="protein sequence ID" value="ACI65137.1"/>
    <property type="molecule type" value="Genomic_DNA"/>
</dbReference>
<feature type="compositionally biased region" description="Basic and acidic residues" evidence="1">
    <location>
        <begin position="318"/>
        <end position="329"/>
    </location>
</feature>
<feature type="compositionally biased region" description="Polar residues" evidence="1">
    <location>
        <begin position="707"/>
        <end position="731"/>
    </location>
</feature>
<feature type="compositionally biased region" description="Low complexity" evidence="1">
    <location>
        <begin position="598"/>
        <end position="612"/>
    </location>
</feature>
<dbReference type="RefSeq" id="XP_002185667.1">
    <property type="nucleotide sequence ID" value="XM_002185631.1"/>
</dbReference>
<organism evidence="2 3">
    <name type="scientific">Phaeodactylum tricornutum (strain CCAP 1055/1)</name>
    <dbReference type="NCBI Taxonomy" id="556484"/>
    <lineage>
        <taxon>Eukaryota</taxon>
        <taxon>Sar</taxon>
        <taxon>Stramenopiles</taxon>
        <taxon>Ochrophyta</taxon>
        <taxon>Bacillariophyta</taxon>
        <taxon>Bacillariophyceae</taxon>
        <taxon>Bacillariophycidae</taxon>
        <taxon>Naviculales</taxon>
        <taxon>Phaeodactylaceae</taxon>
        <taxon>Phaeodactylum</taxon>
    </lineage>
</organism>
<name>B5Y3J3_PHATC</name>
<feature type="region of interest" description="Disordered" evidence="1">
    <location>
        <begin position="696"/>
        <end position="734"/>
    </location>
</feature>
<feature type="compositionally biased region" description="Polar residues" evidence="1">
    <location>
        <begin position="330"/>
        <end position="340"/>
    </location>
</feature>
<evidence type="ECO:0000313" key="2">
    <source>
        <dbReference type="EMBL" id="ACI65137.1"/>
    </source>
</evidence>
<dbReference type="Proteomes" id="UP000000759">
    <property type="component" value="Chromosome 11"/>
</dbReference>
<proteinExistence type="predicted"/>
<feature type="region of interest" description="Disordered" evidence="1">
    <location>
        <begin position="271"/>
        <end position="406"/>
    </location>
</feature>
<reference evidence="3" key="2">
    <citation type="submission" date="2008-08" db="EMBL/GenBank/DDBJ databases">
        <authorList>
            <consortium name="Diatom Consortium"/>
            <person name="Grigoriev I."/>
            <person name="Grimwood J."/>
            <person name="Kuo A."/>
            <person name="Otillar R.P."/>
            <person name="Salamov A."/>
            <person name="Detter J.C."/>
            <person name="Lindquist E."/>
            <person name="Shapiro H."/>
            <person name="Lucas S."/>
            <person name="Glavina del Rio T."/>
            <person name="Pitluck S."/>
            <person name="Rokhsar D."/>
            <person name="Bowler C."/>
        </authorList>
    </citation>
    <scope>GENOME REANNOTATION</scope>
    <source>
        <strain evidence="3">CCAP 1055/1</strain>
    </source>
</reference>
<feature type="compositionally biased region" description="Polar residues" evidence="1">
    <location>
        <begin position="644"/>
        <end position="656"/>
    </location>
</feature>
<feature type="compositionally biased region" description="Polar residues" evidence="1">
    <location>
        <begin position="872"/>
        <end position="884"/>
    </location>
</feature>
<keyword evidence="3" id="KW-1185">Reference proteome</keyword>
<feature type="region of interest" description="Disordered" evidence="1">
    <location>
        <begin position="632"/>
        <end position="656"/>
    </location>
</feature>
<gene>
    <name evidence="2" type="ORF">PHATR_46709</name>
</gene>
<dbReference type="AlphaFoldDB" id="B5Y3J3"/>
<feature type="region of interest" description="Disordered" evidence="1">
    <location>
        <begin position="585"/>
        <end position="620"/>
    </location>
</feature>
<sequence length="948" mass="102919">MTRSISNGLYRIPSSILQTLSEPRRGKRDMLRSFRLCLFLLVFVATTQKLKAFQPSYRSSVSRRGTSCCHIRESVSSLLPSLLRSNTELNESRGNSNNVPFPAPRLEFELDRAIALYEQAVSLSSLEGEKNKASASYGWMVEQLSGFVQYLVQNSKFKESLKKKIMQALQQEQVSTLLALRGEYRTSSSKDGAVTSSSLSQEELKTVQTQLNQIEVLLNKSSGDDEESQKIIDMATQIVGEALKDGDDPEQFGPIWDIYKRAKMRREQIDITGKQNDVPSFFSPKAPVVGYKPSSATKSTQSSPPSPDKATKASAASSKDRKDTSRMNKVEQTPKSTSSSKDQDSPWDAISRSWESFTTSLTRGFSPGNEKKVEESQPTAKMADNDFKKAADSISQSPIESEKLYKQRSTKVAAAEAAGKQSRWGNAELDRVRPGSYVGSATRESAIPGDSVTSVSRAFVDPTPDGGPKVVSQSLYKEDSSKKKPSTSTLTSLGAGKDSADLYRQREARVQAEAASGKSRWGDMEIKRMETRGIKAPDNFMQTAGESGARGSTFDENLYKQRGARILAGASAGRTRWGQDEIRRAALGDSKSLGSLDRSISSTGRSISQSNSLDPIPPNVPLRFVMDTPHRYQGRNDLEGSGQGSTIQERPNTNIAHTPVPIPPNPPFFTPAAPLPVSFQQGSPSVNDLTSAYASMSKETPEGGTGSLSNSIPLVSNAVPSPTSETKTPRSWSGIAEEYTATSREIAESNDASWDVLPPNTQGPNNLAKYARYKNIAEGWALMSKGADIGPTSIDGKSSHSKSSSSIDGARQNGVDLAKEWAQMNQGTDTTSPTPETKASQRKDESTSSSLAPPKPTNFRITRVVEDGTAGNSAWKSLDINSRQTSEEEELSASSKDFTGLAREWSAMNKSGGSAPKGTPVAGSASDYGNLEREWSRMNRGSGKDWKD</sequence>
<feature type="region of interest" description="Disordered" evidence="1">
    <location>
        <begin position="825"/>
        <end position="860"/>
    </location>
</feature>
<feature type="region of interest" description="Disordered" evidence="1">
    <location>
        <begin position="438"/>
        <end position="500"/>
    </location>
</feature>